<dbReference type="EMBL" id="JAUKUA010000002">
    <property type="protein sequence ID" value="KAK0724389.1"/>
    <property type="molecule type" value="Genomic_DNA"/>
</dbReference>
<keyword evidence="2" id="KW-1185">Reference proteome</keyword>
<protein>
    <submittedName>
        <fullName evidence="1">Uncharacterized protein</fullName>
    </submittedName>
</protein>
<dbReference type="AlphaFoldDB" id="A0AA40AYK4"/>
<reference evidence="1" key="1">
    <citation type="submission" date="2023-06" db="EMBL/GenBank/DDBJ databases">
        <title>Genome-scale phylogeny and comparative genomics of the fungal order Sordariales.</title>
        <authorList>
            <consortium name="Lawrence Berkeley National Laboratory"/>
            <person name="Hensen N."/>
            <person name="Bonometti L."/>
            <person name="Westerberg I."/>
            <person name="Brannstrom I.O."/>
            <person name="Guillou S."/>
            <person name="Cros-Aarteil S."/>
            <person name="Calhoun S."/>
            <person name="Haridas S."/>
            <person name="Kuo A."/>
            <person name="Mondo S."/>
            <person name="Pangilinan J."/>
            <person name="Riley R."/>
            <person name="Labutti K."/>
            <person name="Andreopoulos B."/>
            <person name="Lipzen A."/>
            <person name="Chen C."/>
            <person name="Yanf M."/>
            <person name="Daum C."/>
            <person name="Ng V."/>
            <person name="Clum A."/>
            <person name="Steindorff A."/>
            <person name="Ohm R."/>
            <person name="Martin F."/>
            <person name="Silar P."/>
            <person name="Natvig D."/>
            <person name="Lalanne C."/>
            <person name="Gautier V."/>
            <person name="Ament-Velasquez S.L."/>
            <person name="Kruys A."/>
            <person name="Hutchinson M.I."/>
            <person name="Powell A.J."/>
            <person name="Barry K."/>
            <person name="Miller A.N."/>
            <person name="Grigoriev I.V."/>
            <person name="Debuchy R."/>
            <person name="Gladieux P."/>
            <person name="Thoren M.H."/>
            <person name="Johannesson H."/>
        </authorList>
    </citation>
    <scope>NUCLEOTIDE SEQUENCE</scope>
    <source>
        <strain evidence="1">SMH4607-1</strain>
    </source>
</reference>
<comment type="caution">
    <text evidence="1">The sequence shown here is derived from an EMBL/GenBank/DDBJ whole genome shotgun (WGS) entry which is preliminary data.</text>
</comment>
<evidence type="ECO:0000313" key="1">
    <source>
        <dbReference type="EMBL" id="KAK0724389.1"/>
    </source>
</evidence>
<accession>A0AA40AYK4</accession>
<proteinExistence type="predicted"/>
<sequence>MSGARAIKWAAEEHQVDIISMSFGFDHEIPVGNWQVSILGIQRLYRNLELATPSLYYLHE</sequence>
<name>A0AA40AYK4_9PEZI</name>
<evidence type="ECO:0000313" key="2">
    <source>
        <dbReference type="Proteomes" id="UP001172102"/>
    </source>
</evidence>
<organism evidence="1 2">
    <name type="scientific">Lasiosphaeris hirsuta</name>
    <dbReference type="NCBI Taxonomy" id="260670"/>
    <lineage>
        <taxon>Eukaryota</taxon>
        <taxon>Fungi</taxon>
        <taxon>Dikarya</taxon>
        <taxon>Ascomycota</taxon>
        <taxon>Pezizomycotina</taxon>
        <taxon>Sordariomycetes</taxon>
        <taxon>Sordariomycetidae</taxon>
        <taxon>Sordariales</taxon>
        <taxon>Lasiosphaeriaceae</taxon>
        <taxon>Lasiosphaeris</taxon>
    </lineage>
</organism>
<dbReference type="Proteomes" id="UP001172102">
    <property type="component" value="Unassembled WGS sequence"/>
</dbReference>
<gene>
    <name evidence="1" type="ORF">B0H67DRAFT_103555</name>
</gene>